<dbReference type="AlphaFoldDB" id="A0A9P5SWD8"/>
<evidence type="ECO:0008006" key="5">
    <source>
        <dbReference type="Google" id="ProtNLM"/>
    </source>
</evidence>
<evidence type="ECO:0000256" key="1">
    <source>
        <dbReference type="SAM" id="MobiDB-lite"/>
    </source>
</evidence>
<reference evidence="3" key="1">
    <citation type="journal article" date="2020" name="Fungal Divers.">
        <title>Resolving the Mortierellaceae phylogeny through synthesis of multi-gene phylogenetics and phylogenomics.</title>
        <authorList>
            <person name="Vandepol N."/>
            <person name="Liber J."/>
            <person name="Desiro A."/>
            <person name="Na H."/>
            <person name="Kennedy M."/>
            <person name="Barry K."/>
            <person name="Grigoriev I.V."/>
            <person name="Miller A.N."/>
            <person name="O'Donnell K."/>
            <person name="Stajich J.E."/>
            <person name="Bonito G."/>
        </authorList>
    </citation>
    <scope>NUCLEOTIDE SEQUENCE</scope>
    <source>
        <strain evidence="3">NVP1</strain>
    </source>
</reference>
<dbReference type="Proteomes" id="UP000696485">
    <property type="component" value="Unassembled WGS sequence"/>
</dbReference>
<accession>A0A9P5SWD8</accession>
<keyword evidence="4" id="KW-1185">Reference proteome</keyword>
<feature type="transmembrane region" description="Helical" evidence="2">
    <location>
        <begin position="48"/>
        <end position="67"/>
    </location>
</feature>
<dbReference type="EMBL" id="JAAAUY010000001">
    <property type="protein sequence ID" value="KAF9338423.1"/>
    <property type="molecule type" value="Genomic_DNA"/>
</dbReference>
<feature type="transmembrane region" description="Helical" evidence="2">
    <location>
        <begin position="118"/>
        <end position="140"/>
    </location>
</feature>
<protein>
    <recommendedName>
        <fullName evidence="5">MARVEL domain-containing protein</fullName>
    </recommendedName>
</protein>
<feature type="region of interest" description="Disordered" evidence="1">
    <location>
        <begin position="177"/>
        <end position="201"/>
    </location>
</feature>
<name>A0A9P5SWD8_9FUNG</name>
<keyword evidence="2" id="KW-0472">Membrane</keyword>
<gene>
    <name evidence="3" type="ORF">BG006_000022</name>
</gene>
<sequence>MGRMIYLLVVPLRVLILLTALASAVAIIYGKSNYSSVNRTQTYGFSDTGLLILNIFLAFGLSLSIFCKFEYNSILRATIAWIFIVNGVITSHNLFRRIGASGCHNPDYAAGGNVTRCWISYSVSIAGFVSAGLLLIEAILSYKRDTDSEYEVSRKVVRAHVQLQRSLRYQSDLSLHGAGESPIATPERAAGAPVDPTEEELPRYSYRNSTNEFNLVDMTHPPAHLRPAIADELAYSYSAAGSSSSQPSTHNPSVIVDMPGEAEPPSYKP</sequence>
<proteinExistence type="predicted"/>
<organism evidence="3 4">
    <name type="scientific">Podila minutissima</name>
    <dbReference type="NCBI Taxonomy" id="64525"/>
    <lineage>
        <taxon>Eukaryota</taxon>
        <taxon>Fungi</taxon>
        <taxon>Fungi incertae sedis</taxon>
        <taxon>Mucoromycota</taxon>
        <taxon>Mortierellomycotina</taxon>
        <taxon>Mortierellomycetes</taxon>
        <taxon>Mortierellales</taxon>
        <taxon>Mortierellaceae</taxon>
        <taxon>Podila</taxon>
    </lineage>
</organism>
<comment type="caution">
    <text evidence="3">The sequence shown here is derived from an EMBL/GenBank/DDBJ whole genome shotgun (WGS) entry which is preliminary data.</text>
</comment>
<keyword evidence="2" id="KW-1133">Transmembrane helix</keyword>
<feature type="transmembrane region" description="Helical" evidence="2">
    <location>
        <begin position="79"/>
        <end position="98"/>
    </location>
</feature>
<evidence type="ECO:0000313" key="4">
    <source>
        <dbReference type="Proteomes" id="UP000696485"/>
    </source>
</evidence>
<keyword evidence="2" id="KW-0812">Transmembrane</keyword>
<feature type="compositionally biased region" description="Low complexity" evidence="1">
    <location>
        <begin position="238"/>
        <end position="253"/>
    </location>
</feature>
<evidence type="ECO:0000256" key="2">
    <source>
        <dbReference type="SAM" id="Phobius"/>
    </source>
</evidence>
<evidence type="ECO:0000313" key="3">
    <source>
        <dbReference type="EMBL" id="KAF9338423.1"/>
    </source>
</evidence>
<feature type="region of interest" description="Disordered" evidence="1">
    <location>
        <begin position="238"/>
        <end position="269"/>
    </location>
</feature>